<gene>
    <name evidence="1" type="ORF">U0070_008975</name>
</gene>
<accession>A0AAW0JQG9</accession>
<reference evidence="1 2" key="1">
    <citation type="journal article" date="2023" name="bioRxiv">
        <title>Conserved and derived expression patterns and positive selection on dental genes reveal complex evolutionary context of ever-growing rodent molars.</title>
        <authorList>
            <person name="Calamari Z.T."/>
            <person name="Song A."/>
            <person name="Cohen E."/>
            <person name="Akter M."/>
            <person name="Roy R.D."/>
            <person name="Hallikas O."/>
            <person name="Christensen M.M."/>
            <person name="Li P."/>
            <person name="Marangoni P."/>
            <person name="Jernvall J."/>
            <person name="Klein O.D."/>
        </authorList>
    </citation>
    <scope>NUCLEOTIDE SEQUENCE [LARGE SCALE GENOMIC DNA]</scope>
    <source>
        <strain evidence="1">V071</strain>
    </source>
</reference>
<dbReference type="AlphaFoldDB" id="A0AAW0JQG9"/>
<sequence length="37" mass="3788">MESGEAASTASLALSETTNMFSSVCSPTAWSSLQTTC</sequence>
<dbReference type="Proteomes" id="UP001488838">
    <property type="component" value="Unassembled WGS sequence"/>
</dbReference>
<protein>
    <submittedName>
        <fullName evidence="1">Uncharacterized protein</fullName>
    </submittedName>
</protein>
<keyword evidence="2" id="KW-1185">Reference proteome</keyword>
<feature type="non-terminal residue" evidence="1">
    <location>
        <position position="37"/>
    </location>
</feature>
<proteinExistence type="predicted"/>
<evidence type="ECO:0000313" key="1">
    <source>
        <dbReference type="EMBL" id="KAK7828466.1"/>
    </source>
</evidence>
<comment type="caution">
    <text evidence="1">The sequence shown here is derived from an EMBL/GenBank/DDBJ whole genome shotgun (WGS) entry which is preliminary data.</text>
</comment>
<organism evidence="1 2">
    <name type="scientific">Myodes glareolus</name>
    <name type="common">Bank vole</name>
    <name type="synonym">Clethrionomys glareolus</name>
    <dbReference type="NCBI Taxonomy" id="447135"/>
    <lineage>
        <taxon>Eukaryota</taxon>
        <taxon>Metazoa</taxon>
        <taxon>Chordata</taxon>
        <taxon>Craniata</taxon>
        <taxon>Vertebrata</taxon>
        <taxon>Euteleostomi</taxon>
        <taxon>Mammalia</taxon>
        <taxon>Eutheria</taxon>
        <taxon>Euarchontoglires</taxon>
        <taxon>Glires</taxon>
        <taxon>Rodentia</taxon>
        <taxon>Myomorpha</taxon>
        <taxon>Muroidea</taxon>
        <taxon>Cricetidae</taxon>
        <taxon>Arvicolinae</taxon>
        <taxon>Myodes</taxon>
    </lineage>
</organism>
<name>A0AAW0JQG9_MYOGA</name>
<dbReference type="EMBL" id="JBBHLL010000026">
    <property type="protein sequence ID" value="KAK7828466.1"/>
    <property type="molecule type" value="Genomic_DNA"/>
</dbReference>
<evidence type="ECO:0000313" key="2">
    <source>
        <dbReference type="Proteomes" id="UP001488838"/>
    </source>
</evidence>